<dbReference type="AlphaFoldDB" id="A0A157MB33"/>
<feature type="chain" id="PRO_5007614239" evidence="2">
    <location>
        <begin position="27"/>
        <end position="326"/>
    </location>
</feature>
<dbReference type="InterPro" id="IPR005064">
    <property type="entry name" value="BUG"/>
</dbReference>
<dbReference type="Pfam" id="PF03401">
    <property type="entry name" value="TctC"/>
    <property type="match status" value="1"/>
</dbReference>
<dbReference type="Gene3D" id="3.40.190.150">
    <property type="entry name" value="Bordetella uptake gene, domain 1"/>
    <property type="match status" value="1"/>
</dbReference>
<dbReference type="PIRSF" id="PIRSF017082">
    <property type="entry name" value="YflP"/>
    <property type="match status" value="1"/>
</dbReference>
<sequence>MKNRNLAALSAAVVACAAMAVAPAHARDAWPDKPIRLLVGFAPGGPTDNVARILAERAGHELGQTIVVENKAGAAGNIAAALLTQAEPDGYTLLYNTSSIVIAPWVYKAPGFDPLKDFAPVGLTAAVPLVLATTASFPADSPRALVEKLKANPGKYNYASSGTGAIEHLTAAQMLRIAGVEATHVPYKGTAPAQVDLIAGATQFTTTTLNTVIGPVQKGSLKALAVTSRERSPVLPDVPTLAESLIPGFESLAWQGVVAPKGTPEPVVRKLNEAFAKALASEEVKQKLQQQGTLALGGSPQQYTRYIEEEYDRWGQVVKQAGVTQQ</sequence>
<dbReference type="PROSITE" id="PS51257">
    <property type="entry name" value="PROKAR_LIPOPROTEIN"/>
    <property type="match status" value="1"/>
</dbReference>
<dbReference type="CDD" id="cd13578">
    <property type="entry name" value="PBP2_Bug27"/>
    <property type="match status" value="1"/>
</dbReference>
<dbReference type="SUPFAM" id="SSF53850">
    <property type="entry name" value="Periplasmic binding protein-like II"/>
    <property type="match status" value="1"/>
</dbReference>
<protein>
    <submittedName>
        <fullName evidence="3">Lipoprotein</fullName>
    </submittedName>
</protein>
<dbReference type="InterPro" id="IPR042100">
    <property type="entry name" value="Bug_dom1"/>
</dbReference>
<accession>A0A157MB33</accession>
<keyword evidence="3" id="KW-0449">Lipoprotein</keyword>
<dbReference type="Gene3D" id="3.40.190.10">
    <property type="entry name" value="Periplasmic binding protein-like II"/>
    <property type="match status" value="1"/>
</dbReference>
<comment type="similarity">
    <text evidence="1">Belongs to the UPF0065 (bug) family.</text>
</comment>
<name>A0A157MB33_9BORD</name>
<evidence type="ECO:0000313" key="4">
    <source>
        <dbReference type="Proteomes" id="UP000077037"/>
    </source>
</evidence>
<dbReference type="PANTHER" id="PTHR42928:SF5">
    <property type="entry name" value="BLR1237 PROTEIN"/>
    <property type="match status" value="1"/>
</dbReference>
<keyword evidence="2" id="KW-0732">Signal</keyword>
<evidence type="ECO:0000313" key="3">
    <source>
        <dbReference type="EMBL" id="SAI06000.1"/>
    </source>
</evidence>
<dbReference type="PANTHER" id="PTHR42928">
    <property type="entry name" value="TRICARBOXYLATE-BINDING PROTEIN"/>
    <property type="match status" value="1"/>
</dbReference>
<gene>
    <name evidence="3" type="ORF">SAMEA1982600_01131</name>
</gene>
<reference evidence="3 4" key="1">
    <citation type="submission" date="2016-03" db="EMBL/GenBank/DDBJ databases">
        <authorList>
            <consortium name="Pathogen Informatics"/>
        </authorList>
    </citation>
    <scope>NUCLEOTIDE SEQUENCE [LARGE SCALE GENOMIC DNA]</scope>
    <source>
        <strain evidence="3 4">NCTC13364</strain>
    </source>
</reference>
<dbReference type="OrthoDB" id="8678477at2"/>
<proteinExistence type="inferred from homology"/>
<organism evidence="3 4">
    <name type="scientific">Bordetella ansorpii</name>
    <dbReference type="NCBI Taxonomy" id="288768"/>
    <lineage>
        <taxon>Bacteria</taxon>
        <taxon>Pseudomonadati</taxon>
        <taxon>Pseudomonadota</taxon>
        <taxon>Betaproteobacteria</taxon>
        <taxon>Burkholderiales</taxon>
        <taxon>Alcaligenaceae</taxon>
        <taxon>Bordetella</taxon>
    </lineage>
</organism>
<feature type="signal peptide" evidence="2">
    <location>
        <begin position="1"/>
        <end position="26"/>
    </location>
</feature>
<evidence type="ECO:0000256" key="1">
    <source>
        <dbReference type="ARBA" id="ARBA00006987"/>
    </source>
</evidence>
<dbReference type="Proteomes" id="UP000077037">
    <property type="component" value="Unassembled WGS sequence"/>
</dbReference>
<evidence type="ECO:0000256" key="2">
    <source>
        <dbReference type="SAM" id="SignalP"/>
    </source>
</evidence>
<dbReference type="EMBL" id="FKBS01000012">
    <property type="protein sequence ID" value="SAI06000.1"/>
    <property type="molecule type" value="Genomic_DNA"/>
</dbReference>